<feature type="transmembrane region" description="Helical" evidence="2">
    <location>
        <begin position="347"/>
        <end position="367"/>
    </location>
</feature>
<reference evidence="3 4" key="1">
    <citation type="submission" date="2017-12" db="EMBL/GenBank/DDBJ databases">
        <title>Phylogenetic diversity of female urinary microbiome.</title>
        <authorList>
            <person name="Thomas-White K."/>
            <person name="Wolfe A.J."/>
        </authorList>
    </citation>
    <scope>NUCLEOTIDE SEQUENCE [LARGE SCALE GENOMIC DNA]</scope>
    <source>
        <strain evidence="3 4">UMB0777</strain>
    </source>
</reference>
<keyword evidence="2" id="KW-0812">Transmembrane</keyword>
<feature type="transmembrane region" description="Helical" evidence="2">
    <location>
        <begin position="407"/>
        <end position="424"/>
    </location>
</feature>
<evidence type="ECO:0000256" key="1">
    <source>
        <dbReference type="SAM" id="MobiDB-lite"/>
    </source>
</evidence>
<sequence length="483" mass="51112">MTTDTNGHDVERSVGITDAERAELERLRAEVAQLRQETGSGPPSGAVTSIQRHRWRWFAVALLCVLVAVLAITSVTSRFIRGEILDTDRYVSTVAPLASDPAVQAEISNTITDEIFGRIDVEALTAAALTTLTDAVPATENAPRVDRAVEGLAPVLAGQARGFVQQTVSSFVASDQFETLWLQANRAAHTALVAVVTGDVGPSSVTVDDSGTVSISLGTVIDNVKARLLDRGFTFAEKIPAVDKQFVLFRSPELVRAQRAVSALDTAADVLPWLTIALAFAAVAVAPRGRRMRALSLAGLSLVLAMLVLAIGLLIGRALYLDAMPPDILSPDAASAAIDTVLDPLRLALRAVAVLGLVVAVGAYLLGGSASAAAVRRGFGQGLDSVQRMRRSRPPNAFEESLFRARIALRSAIIGIAALLLVFWSYPTGLVVLLIAVFGLLALLILELVIRPAKDWAAKDRSEESDPPDQETPGAATPAVETV</sequence>
<dbReference type="STRING" id="2055.BCM27_09345"/>
<feature type="region of interest" description="Disordered" evidence="1">
    <location>
        <begin position="457"/>
        <end position="483"/>
    </location>
</feature>
<evidence type="ECO:0000256" key="2">
    <source>
        <dbReference type="SAM" id="Phobius"/>
    </source>
</evidence>
<protein>
    <recommendedName>
        <fullName evidence="5">Integral membrane protein</fullName>
    </recommendedName>
</protein>
<dbReference type="EMBL" id="PKJC01000002">
    <property type="protein sequence ID" value="PKZ66817.1"/>
    <property type="molecule type" value="Genomic_DNA"/>
</dbReference>
<dbReference type="RefSeq" id="WP_101819066.1">
    <property type="nucleotide sequence ID" value="NZ_PKJC01000002.1"/>
</dbReference>
<dbReference type="AlphaFoldDB" id="A0A2I1RCE5"/>
<comment type="caution">
    <text evidence="3">The sequence shown here is derived from an EMBL/GenBank/DDBJ whole genome shotgun (WGS) entry which is preliminary data.</text>
</comment>
<organism evidence="3 4">
    <name type="scientific">Gordonia terrae</name>
    <dbReference type="NCBI Taxonomy" id="2055"/>
    <lineage>
        <taxon>Bacteria</taxon>
        <taxon>Bacillati</taxon>
        <taxon>Actinomycetota</taxon>
        <taxon>Actinomycetes</taxon>
        <taxon>Mycobacteriales</taxon>
        <taxon>Gordoniaceae</taxon>
        <taxon>Gordonia</taxon>
    </lineage>
</organism>
<name>A0A2I1RCE5_9ACTN</name>
<evidence type="ECO:0000313" key="3">
    <source>
        <dbReference type="EMBL" id="PKZ66817.1"/>
    </source>
</evidence>
<feature type="transmembrane region" description="Helical" evidence="2">
    <location>
        <begin position="57"/>
        <end position="80"/>
    </location>
</feature>
<proteinExistence type="predicted"/>
<gene>
    <name evidence="3" type="ORF">CYJ73_03495</name>
</gene>
<accession>A0A2I1RCE5</accession>
<feature type="transmembrane region" description="Helical" evidence="2">
    <location>
        <begin position="294"/>
        <end position="320"/>
    </location>
</feature>
<evidence type="ECO:0008006" key="5">
    <source>
        <dbReference type="Google" id="ProtNLM"/>
    </source>
</evidence>
<feature type="transmembrane region" description="Helical" evidence="2">
    <location>
        <begin position="430"/>
        <end position="450"/>
    </location>
</feature>
<evidence type="ECO:0000313" key="4">
    <source>
        <dbReference type="Proteomes" id="UP000234662"/>
    </source>
</evidence>
<feature type="transmembrane region" description="Helical" evidence="2">
    <location>
        <begin position="270"/>
        <end position="287"/>
    </location>
</feature>
<dbReference type="Proteomes" id="UP000234662">
    <property type="component" value="Unassembled WGS sequence"/>
</dbReference>
<keyword evidence="2" id="KW-1133">Transmembrane helix</keyword>
<keyword evidence="2" id="KW-0472">Membrane</keyword>